<sequence>MSEVISSISDIIVGLSALGTFGIACYGVTNWKRELKGKNNFEISKNLMKSVYNYRDAIQSSRSMIILGSSQYLEELDNNKEQKLEVWKKLFDKRWKPVRESVQELSSLSLETEVLLGKEVKKLIVALKDIALDLRHAMDAVIDYQNDPKPEVLDFYKKHPDVWKNIEFKVVKDPYEKDNMSIEIKDTINKLESILISHLKRN</sequence>
<proteinExistence type="predicted"/>
<feature type="transmembrane region" description="Helical" evidence="1">
    <location>
        <begin position="12"/>
        <end position="29"/>
    </location>
</feature>
<dbReference type="Proteomes" id="UP000263418">
    <property type="component" value="Chromosome 2"/>
</dbReference>
<keyword evidence="1" id="KW-0812">Transmembrane</keyword>
<dbReference type="RefSeq" id="WP_011151714.1">
    <property type="nucleotide sequence ID" value="NZ_CBCSFK010000001.1"/>
</dbReference>
<reference evidence="2 3" key="1">
    <citation type="submission" date="2017-01" db="EMBL/GenBank/DDBJ databases">
        <title>Complete Genome Sequence of Vibrio vulnificus FORC_053.</title>
        <authorList>
            <consortium name="Food-borne Pathogen Omics Research Center"/>
            <person name="Chung H.Y."/>
            <person name="Na E.J."/>
            <person name="Song J.S."/>
            <person name="Kim H."/>
            <person name="Lee J.-H."/>
            <person name="Ryu S."/>
            <person name="Choi S.H."/>
        </authorList>
    </citation>
    <scope>NUCLEOTIDE SEQUENCE [LARGE SCALE GENOMIC DNA]</scope>
    <source>
        <strain evidence="2 3">FORC_053</strain>
    </source>
</reference>
<dbReference type="EMBL" id="CP019291">
    <property type="protein sequence ID" value="AXX61599.1"/>
    <property type="molecule type" value="Genomic_DNA"/>
</dbReference>
<protein>
    <submittedName>
        <fullName evidence="2">Uncharacterized protein</fullName>
    </submittedName>
</protein>
<evidence type="ECO:0000256" key="1">
    <source>
        <dbReference type="SAM" id="Phobius"/>
    </source>
</evidence>
<gene>
    <name evidence="2" type="ORF">FORC53_3260</name>
</gene>
<organism evidence="2 3">
    <name type="scientific">Vibrio vulnificus</name>
    <dbReference type="NCBI Taxonomy" id="672"/>
    <lineage>
        <taxon>Bacteria</taxon>
        <taxon>Pseudomonadati</taxon>
        <taxon>Pseudomonadota</taxon>
        <taxon>Gammaproteobacteria</taxon>
        <taxon>Vibrionales</taxon>
        <taxon>Vibrionaceae</taxon>
        <taxon>Vibrio</taxon>
    </lineage>
</organism>
<evidence type="ECO:0000313" key="2">
    <source>
        <dbReference type="EMBL" id="AXX61599.1"/>
    </source>
</evidence>
<name>A0AAN1UDJ3_VIBVL</name>
<evidence type="ECO:0000313" key="3">
    <source>
        <dbReference type="Proteomes" id="UP000263418"/>
    </source>
</evidence>
<accession>A0AAN1UDJ3</accession>
<keyword evidence="1" id="KW-1133">Transmembrane helix</keyword>
<keyword evidence="1" id="KW-0472">Membrane</keyword>
<dbReference type="AlphaFoldDB" id="A0AAN1UDJ3"/>